<dbReference type="PROSITE" id="PS50835">
    <property type="entry name" value="IG_LIKE"/>
    <property type="match status" value="2"/>
</dbReference>
<reference evidence="7" key="1">
    <citation type="journal article" date="2006" name="Science">
        <title>Ancient noncoding elements conserved in the human genome.</title>
        <authorList>
            <person name="Venkatesh B."/>
            <person name="Kirkness E.F."/>
            <person name="Loh Y.H."/>
            <person name="Halpern A.L."/>
            <person name="Lee A.P."/>
            <person name="Johnson J."/>
            <person name="Dandona N."/>
            <person name="Viswanathan L.D."/>
            <person name="Tay A."/>
            <person name="Venter J.C."/>
            <person name="Strausberg R.L."/>
            <person name="Brenner S."/>
        </authorList>
    </citation>
    <scope>NUCLEOTIDE SEQUENCE [LARGE SCALE GENOMIC DNA]</scope>
</reference>
<comment type="subcellular location">
    <subcellularLocation>
        <location evidence="1">Cytoplasm</location>
    </subcellularLocation>
</comment>
<dbReference type="AlphaFoldDB" id="A0A4W3HWA3"/>
<reference evidence="6" key="4">
    <citation type="submission" date="2025-08" db="UniProtKB">
        <authorList>
            <consortium name="Ensembl"/>
        </authorList>
    </citation>
    <scope>IDENTIFICATION</scope>
</reference>
<reference evidence="7" key="2">
    <citation type="journal article" date="2007" name="PLoS Biol.">
        <title>Survey sequencing and comparative analysis of the elephant shark (Callorhinchus milii) genome.</title>
        <authorList>
            <person name="Venkatesh B."/>
            <person name="Kirkness E.F."/>
            <person name="Loh Y.H."/>
            <person name="Halpern A.L."/>
            <person name="Lee A.P."/>
            <person name="Johnson J."/>
            <person name="Dandona N."/>
            <person name="Viswanathan L.D."/>
            <person name="Tay A."/>
            <person name="Venter J.C."/>
            <person name="Strausberg R.L."/>
            <person name="Brenner S."/>
        </authorList>
    </citation>
    <scope>NUCLEOTIDE SEQUENCE [LARGE SCALE GENOMIC DNA]</scope>
</reference>
<accession>A0A4W3HWA3</accession>
<dbReference type="OMA" id="CCETSKS"/>
<keyword evidence="2" id="KW-0963">Cytoplasm</keyword>
<feature type="domain" description="Ig-like" evidence="5">
    <location>
        <begin position="11"/>
        <end position="98"/>
    </location>
</feature>
<dbReference type="PANTHER" id="PTHR35971:SF5">
    <property type="entry name" value="OBSCURIN LIKE CYTOSKELETAL ADAPTOR 1"/>
    <property type="match status" value="1"/>
</dbReference>
<name>A0A4W3HWA3_CALMI</name>
<dbReference type="InterPro" id="IPR007110">
    <property type="entry name" value="Ig-like_dom"/>
</dbReference>
<organism evidence="6 7">
    <name type="scientific">Callorhinchus milii</name>
    <name type="common">Ghost shark</name>
    <dbReference type="NCBI Taxonomy" id="7868"/>
    <lineage>
        <taxon>Eukaryota</taxon>
        <taxon>Metazoa</taxon>
        <taxon>Chordata</taxon>
        <taxon>Craniata</taxon>
        <taxon>Vertebrata</taxon>
        <taxon>Chondrichthyes</taxon>
        <taxon>Holocephali</taxon>
        <taxon>Chimaeriformes</taxon>
        <taxon>Callorhinchidae</taxon>
        <taxon>Callorhinchus</taxon>
    </lineage>
</organism>
<reference evidence="6" key="5">
    <citation type="submission" date="2025-09" db="UniProtKB">
        <authorList>
            <consortium name="Ensembl"/>
        </authorList>
    </citation>
    <scope>IDENTIFICATION</scope>
</reference>
<feature type="domain" description="Ig-like" evidence="5">
    <location>
        <begin position="104"/>
        <end position="187"/>
    </location>
</feature>
<reference evidence="7" key="3">
    <citation type="journal article" date="2014" name="Nature">
        <title>Elephant shark genome provides unique insights into gnathostome evolution.</title>
        <authorList>
            <consortium name="International Elephant Shark Genome Sequencing Consortium"/>
            <person name="Venkatesh B."/>
            <person name="Lee A.P."/>
            <person name="Ravi V."/>
            <person name="Maurya A.K."/>
            <person name="Lian M.M."/>
            <person name="Swann J.B."/>
            <person name="Ohta Y."/>
            <person name="Flajnik M.F."/>
            <person name="Sutoh Y."/>
            <person name="Kasahara M."/>
            <person name="Hoon S."/>
            <person name="Gangu V."/>
            <person name="Roy S.W."/>
            <person name="Irimia M."/>
            <person name="Korzh V."/>
            <person name="Kondrychyn I."/>
            <person name="Lim Z.W."/>
            <person name="Tay B.H."/>
            <person name="Tohari S."/>
            <person name="Kong K.W."/>
            <person name="Ho S."/>
            <person name="Lorente-Galdos B."/>
            <person name="Quilez J."/>
            <person name="Marques-Bonet T."/>
            <person name="Raney B.J."/>
            <person name="Ingham P.W."/>
            <person name="Tay A."/>
            <person name="Hillier L.W."/>
            <person name="Minx P."/>
            <person name="Boehm T."/>
            <person name="Wilson R.K."/>
            <person name="Brenner S."/>
            <person name="Warren W.C."/>
        </authorList>
    </citation>
    <scope>NUCLEOTIDE SEQUENCE [LARGE SCALE GENOMIC DNA]</scope>
</reference>
<evidence type="ECO:0000313" key="7">
    <source>
        <dbReference type="Proteomes" id="UP000314986"/>
    </source>
</evidence>
<keyword evidence="3" id="KW-0597">Phosphoprotein</keyword>
<evidence type="ECO:0000256" key="3">
    <source>
        <dbReference type="ARBA" id="ARBA00022553"/>
    </source>
</evidence>
<proteinExistence type="predicted"/>
<dbReference type="SUPFAM" id="SSF48726">
    <property type="entry name" value="Immunoglobulin"/>
    <property type="match status" value="2"/>
</dbReference>
<dbReference type="GeneTree" id="ENSGT00940000154756"/>
<dbReference type="InterPro" id="IPR003599">
    <property type="entry name" value="Ig_sub"/>
</dbReference>
<evidence type="ECO:0000259" key="5">
    <source>
        <dbReference type="PROSITE" id="PS50835"/>
    </source>
</evidence>
<dbReference type="SMART" id="SM00409">
    <property type="entry name" value="IG"/>
    <property type="match status" value="2"/>
</dbReference>
<dbReference type="SMART" id="SM00408">
    <property type="entry name" value="IGc2"/>
    <property type="match status" value="2"/>
</dbReference>
<dbReference type="InterPro" id="IPR013098">
    <property type="entry name" value="Ig_I-set"/>
</dbReference>
<dbReference type="InterPro" id="IPR036179">
    <property type="entry name" value="Ig-like_dom_sf"/>
</dbReference>
<dbReference type="InParanoid" id="A0A4W3HWA3"/>
<evidence type="ECO:0000256" key="1">
    <source>
        <dbReference type="ARBA" id="ARBA00004496"/>
    </source>
</evidence>
<dbReference type="GO" id="GO:0005737">
    <property type="term" value="C:cytoplasm"/>
    <property type="evidence" value="ECO:0007669"/>
    <property type="project" value="UniProtKB-SubCell"/>
</dbReference>
<dbReference type="Proteomes" id="UP000314986">
    <property type="component" value="Unassembled WGS sequence"/>
</dbReference>
<dbReference type="InterPro" id="IPR003598">
    <property type="entry name" value="Ig_sub2"/>
</dbReference>
<dbReference type="STRING" id="7868.ENSCMIP00000019565"/>
<dbReference type="FunFam" id="2.60.40.10:FF:000421">
    <property type="entry name" value="LOW QUALITY PROTEIN: obscurin"/>
    <property type="match status" value="1"/>
</dbReference>
<evidence type="ECO:0000256" key="4">
    <source>
        <dbReference type="ARBA" id="ARBA00023157"/>
    </source>
</evidence>
<protein>
    <recommendedName>
        <fullName evidence="5">Ig-like domain-containing protein</fullName>
    </recommendedName>
</protein>
<dbReference type="InterPro" id="IPR013783">
    <property type="entry name" value="Ig-like_fold"/>
</dbReference>
<dbReference type="Ensembl" id="ENSCMIT00000019931.1">
    <property type="protein sequence ID" value="ENSCMIP00000019565.1"/>
    <property type="gene ID" value="ENSCMIG00000009108.1"/>
</dbReference>
<evidence type="ECO:0000256" key="2">
    <source>
        <dbReference type="ARBA" id="ARBA00022490"/>
    </source>
</evidence>
<keyword evidence="4" id="KW-1015">Disulfide bond</keyword>
<dbReference type="Pfam" id="PF07679">
    <property type="entry name" value="I-set"/>
    <property type="match status" value="2"/>
</dbReference>
<keyword evidence="7" id="KW-1185">Reference proteome</keyword>
<dbReference type="InterPro" id="IPR052385">
    <property type="entry name" value="Obscurin/Obscurin-like_Reg"/>
</dbReference>
<dbReference type="Gene3D" id="2.60.40.10">
    <property type="entry name" value="Immunoglobulins"/>
    <property type="match status" value="2"/>
</dbReference>
<sequence length="197" mass="21662">MCNSYVMLTGRKVRILEDLEDVDVLEGQSATFKCKISQSDYDSVQWFLDKTPLHTNDVNEIKSLEGGYHTLTVKKLSVKDSGTITFDAGDQKTSAALTVKEKPPTVTKELAEFTAVIEGADVTLCCETSKSECLVKWFKDGKLLKNTSKHRISRSGNDARLTVCKAEQKDAGTYECQTEASSTKSIVTVTGKEDVCS</sequence>
<dbReference type="PANTHER" id="PTHR35971">
    <property type="entry name" value="SI:DKEY-31G6.6"/>
    <property type="match status" value="1"/>
</dbReference>
<evidence type="ECO:0000313" key="6">
    <source>
        <dbReference type="Ensembl" id="ENSCMIP00000019565.1"/>
    </source>
</evidence>